<gene>
    <name evidence="1" type="ORF">Acr_25g0005530</name>
</gene>
<sequence>MEEVEAMEEQWQSGVVVDGGVWVVVGLGLEKVEDVDSMGRRRQSGVVVDGGVWVGVGLGWV</sequence>
<keyword evidence="2" id="KW-1185">Reference proteome</keyword>
<reference evidence="1 2" key="1">
    <citation type="submission" date="2019-07" db="EMBL/GenBank/DDBJ databases">
        <title>De Novo Assembly of kiwifruit Actinidia rufa.</title>
        <authorList>
            <person name="Sugita-Konishi S."/>
            <person name="Sato K."/>
            <person name="Mori E."/>
            <person name="Abe Y."/>
            <person name="Kisaki G."/>
            <person name="Hamano K."/>
            <person name="Suezawa K."/>
            <person name="Otani M."/>
            <person name="Fukuda T."/>
            <person name="Manabe T."/>
            <person name="Gomi K."/>
            <person name="Tabuchi M."/>
            <person name="Akimitsu K."/>
            <person name="Kataoka I."/>
        </authorList>
    </citation>
    <scope>NUCLEOTIDE SEQUENCE [LARGE SCALE GENOMIC DNA]</scope>
    <source>
        <strain evidence="2">cv. Fuchu</strain>
    </source>
</reference>
<dbReference type="Proteomes" id="UP000585474">
    <property type="component" value="Unassembled WGS sequence"/>
</dbReference>
<name>A0A7J0H035_9ERIC</name>
<evidence type="ECO:0000313" key="1">
    <source>
        <dbReference type="EMBL" id="GFZ16144.1"/>
    </source>
</evidence>
<dbReference type="EMBL" id="BJWL01000025">
    <property type="protein sequence ID" value="GFZ16144.1"/>
    <property type="molecule type" value="Genomic_DNA"/>
</dbReference>
<organism evidence="1 2">
    <name type="scientific">Actinidia rufa</name>
    <dbReference type="NCBI Taxonomy" id="165716"/>
    <lineage>
        <taxon>Eukaryota</taxon>
        <taxon>Viridiplantae</taxon>
        <taxon>Streptophyta</taxon>
        <taxon>Embryophyta</taxon>
        <taxon>Tracheophyta</taxon>
        <taxon>Spermatophyta</taxon>
        <taxon>Magnoliopsida</taxon>
        <taxon>eudicotyledons</taxon>
        <taxon>Gunneridae</taxon>
        <taxon>Pentapetalae</taxon>
        <taxon>asterids</taxon>
        <taxon>Ericales</taxon>
        <taxon>Actinidiaceae</taxon>
        <taxon>Actinidia</taxon>
    </lineage>
</organism>
<comment type="caution">
    <text evidence="1">The sequence shown here is derived from an EMBL/GenBank/DDBJ whole genome shotgun (WGS) entry which is preliminary data.</text>
</comment>
<accession>A0A7J0H035</accession>
<protein>
    <submittedName>
        <fullName evidence="1">Uncharacterized protein</fullName>
    </submittedName>
</protein>
<evidence type="ECO:0000313" key="2">
    <source>
        <dbReference type="Proteomes" id="UP000585474"/>
    </source>
</evidence>
<dbReference type="AlphaFoldDB" id="A0A7J0H035"/>
<proteinExistence type="predicted"/>